<evidence type="ECO:0000313" key="2">
    <source>
        <dbReference type="EMBL" id="KAG8458960.1"/>
    </source>
</evidence>
<sequence length="503" mass="55465">MSSTQRDNEHDPSFRRTLRVVASVAAQRAFPGRVMYGGHPIDGAYLFAFREGDAPTEAEGKLLEAAMLELIEADAELTLRALPYADAIAYFVAHDMDASASLLRSRVRGTVQCVDVRGMLRLSLFPLLASAGLLAAARPWVHVAREGLLVVYHPAPFVPSPTLLASFTDHRAWGRVHGAQTLGALNALKGVGREVVDFNLHAEFRQEAKLAAIAEAIRARNEAAESASHAVGVICIAGPTSSGKTTFATKLAMYLSNFGYHAVALSVDHYYLPLDRQPQYQLRSDRSDVDYDSIDAMDVVLVNEHVNALLAGEEVMTPVYNMKTGYRDEPGKAFKLPPTGKAILVLEGIHSLNPAYTSMVSAERLFRIYISPLSALQLDEANTMRTTDHRLLRRMCRDFLFRGYPASRTLAVWDKVRVGEHRWIFPHQDGVDFVMNSAMEYELRVLKVYAEPLLSAVEPHEPTFGKARELLELLALVNAASSSTVPSTSLLREFIGDGAFDCH</sequence>
<dbReference type="InterPro" id="IPR027417">
    <property type="entry name" value="P-loop_NTPase"/>
</dbReference>
<proteinExistence type="predicted"/>
<dbReference type="GO" id="GO:0005524">
    <property type="term" value="F:ATP binding"/>
    <property type="evidence" value="ECO:0007669"/>
    <property type="project" value="InterPro"/>
</dbReference>
<evidence type="ECO:0000313" key="3">
    <source>
        <dbReference type="Proteomes" id="UP000751190"/>
    </source>
</evidence>
<dbReference type="GO" id="GO:0016301">
    <property type="term" value="F:kinase activity"/>
    <property type="evidence" value="ECO:0007669"/>
    <property type="project" value="InterPro"/>
</dbReference>
<dbReference type="Proteomes" id="UP000751190">
    <property type="component" value="Unassembled WGS sequence"/>
</dbReference>
<dbReference type="OrthoDB" id="10257085at2759"/>
<gene>
    <name evidence="2" type="ORF">KFE25_004294</name>
</gene>
<dbReference type="EMBL" id="JAGTXO010000046">
    <property type="protein sequence ID" value="KAG8458960.1"/>
    <property type="molecule type" value="Genomic_DNA"/>
</dbReference>
<dbReference type="SUPFAM" id="SSF52540">
    <property type="entry name" value="P-loop containing nucleoside triphosphate hydrolases"/>
    <property type="match status" value="1"/>
</dbReference>
<dbReference type="OMA" id="DDHNRIP"/>
<organism evidence="2 3">
    <name type="scientific">Diacronema lutheri</name>
    <name type="common">Unicellular marine alga</name>
    <name type="synonym">Monochrysis lutheri</name>
    <dbReference type="NCBI Taxonomy" id="2081491"/>
    <lineage>
        <taxon>Eukaryota</taxon>
        <taxon>Haptista</taxon>
        <taxon>Haptophyta</taxon>
        <taxon>Pavlovophyceae</taxon>
        <taxon>Pavlovales</taxon>
        <taxon>Pavlovaceae</taxon>
        <taxon>Diacronema</taxon>
    </lineage>
</organism>
<name>A0A8J6C6E7_DIALT</name>
<dbReference type="Gene3D" id="3.40.50.300">
    <property type="entry name" value="P-loop containing nucleotide triphosphate hydrolases"/>
    <property type="match status" value="1"/>
</dbReference>
<dbReference type="AlphaFoldDB" id="A0A8J6C6E7"/>
<dbReference type="PANTHER" id="PTHR10285">
    <property type="entry name" value="URIDINE KINASE"/>
    <property type="match status" value="1"/>
</dbReference>
<dbReference type="InterPro" id="IPR018163">
    <property type="entry name" value="Thr/Ala-tRNA-synth_IIc_edit"/>
</dbReference>
<reference evidence="2" key="1">
    <citation type="submission" date="2021-05" db="EMBL/GenBank/DDBJ databases">
        <title>The genome of the haptophyte Pavlova lutheri (Diacronema luteri, Pavlovales) - a model for lipid biosynthesis in eukaryotic algae.</title>
        <authorList>
            <person name="Hulatt C.J."/>
            <person name="Posewitz M.C."/>
        </authorList>
    </citation>
    <scope>NUCLEOTIDE SEQUENCE</scope>
    <source>
        <strain evidence="2">NIVA-4/92</strain>
    </source>
</reference>
<keyword evidence="3" id="KW-1185">Reference proteome</keyword>
<comment type="caution">
    <text evidence="2">The sequence shown here is derived from an EMBL/GenBank/DDBJ whole genome shotgun (WGS) entry which is preliminary data.</text>
</comment>
<feature type="domain" description="Phosphoribulokinase/uridine kinase" evidence="1">
    <location>
        <begin position="233"/>
        <end position="436"/>
    </location>
</feature>
<dbReference type="Gene3D" id="3.30.980.10">
    <property type="entry name" value="Threonyl-trna Synthetase, Chain A, domain 2"/>
    <property type="match status" value="1"/>
</dbReference>
<accession>A0A8J6C6E7</accession>
<dbReference type="InterPro" id="IPR006083">
    <property type="entry name" value="PRK/URK"/>
</dbReference>
<dbReference type="CDD" id="cd02028">
    <property type="entry name" value="UMPK_like"/>
    <property type="match status" value="1"/>
</dbReference>
<dbReference type="SUPFAM" id="SSF55186">
    <property type="entry name" value="ThrRS/AlaRS common domain"/>
    <property type="match status" value="1"/>
</dbReference>
<evidence type="ECO:0000259" key="1">
    <source>
        <dbReference type="Pfam" id="PF00485"/>
    </source>
</evidence>
<protein>
    <recommendedName>
        <fullName evidence="1">Phosphoribulokinase/uridine kinase domain-containing protein</fullName>
    </recommendedName>
</protein>
<dbReference type="Pfam" id="PF00485">
    <property type="entry name" value="PRK"/>
    <property type="match status" value="1"/>
</dbReference>